<dbReference type="PANTHER" id="PTHR12203">
    <property type="entry name" value="KDEL LYS-ASP-GLU-LEU CONTAINING - RELATED"/>
    <property type="match status" value="1"/>
</dbReference>
<organism evidence="3 4">
    <name type="scientific">Rhodotorula diobovata</name>
    <dbReference type="NCBI Taxonomy" id="5288"/>
    <lineage>
        <taxon>Eukaryota</taxon>
        <taxon>Fungi</taxon>
        <taxon>Dikarya</taxon>
        <taxon>Basidiomycota</taxon>
        <taxon>Pucciniomycotina</taxon>
        <taxon>Microbotryomycetes</taxon>
        <taxon>Sporidiobolales</taxon>
        <taxon>Sporidiobolaceae</taxon>
        <taxon>Rhodotorula</taxon>
    </lineage>
</organism>
<dbReference type="EMBL" id="SOZI01000030">
    <property type="protein sequence ID" value="TNY22120.1"/>
    <property type="molecule type" value="Genomic_DNA"/>
</dbReference>
<gene>
    <name evidence="3" type="ORF">DMC30DRAFT_349382</name>
</gene>
<sequence>MLRKRAAIVAEPADALAERVVADGEVASAPPASPTESDAAVPPPPPATLARRAVAPDEASPRTLPDRLHPISHLVARAEEEWDDMLRRQSQTLEQAVAEYRRRYKMNPPVGFDSWWRYAMQNRVILVDEYDQVHSDVLPFLSLPPSEFRRRVMSLSTDQSLPWFKQSFQLKVRDGAVTAGQGAGDAAERRDAVLDLLAEFSEMLPDLEARMSKGDEPMVVVSGEARERHERLARDGKLLGTSPAFEIAEPSGFTPWDSLCPPNSTARRIAQALPVDTPRGNTLQSFVSIEHVQAMDLCEHPEVRDLNGFTAWSGPRPYLLYPLFSFTKTSLHADLLLPSVSGDFFAEIGRDPVWEQKKQNRVLWRGETMGTYHSKGSGWRQSQRARLVALANAKDGDTTFHLADSTSDALRLVTAPTLDVSHHYFDVAYTGVPKQCSAKDTTCKQLQHEMRFDKWLSADEENKFKYVLDVDANYASGKFKRLMSSRSLVFKSTIFPEWWSKRIMPWYHYVPIQSDYSDLTDTAAFFIGAPDGTGSHDALAKRIAQQGKKWSEDHFREADMAAYTFRLLLEYARLLHREDDDLQSMDYKP</sequence>
<feature type="domain" description="Glycosyl transferase CAP10" evidence="2">
    <location>
        <begin position="302"/>
        <end position="578"/>
    </location>
</feature>
<evidence type="ECO:0000313" key="4">
    <source>
        <dbReference type="Proteomes" id="UP000311382"/>
    </source>
</evidence>
<evidence type="ECO:0000313" key="3">
    <source>
        <dbReference type="EMBL" id="TNY22120.1"/>
    </source>
</evidence>
<name>A0A5C5FZ39_9BASI</name>
<dbReference type="PANTHER" id="PTHR12203:SF118">
    <property type="entry name" value="BETA-1,2-XYLOSYLTRANSFERASE 1"/>
    <property type="match status" value="1"/>
</dbReference>
<comment type="caution">
    <text evidence="3">The sequence shown here is derived from an EMBL/GenBank/DDBJ whole genome shotgun (WGS) entry which is preliminary data.</text>
</comment>
<dbReference type="STRING" id="5288.A0A5C5FZ39"/>
<dbReference type="InterPro" id="IPR006598">
    <property type="entry name" value="CAP10"/>
</dbReference>
<evidence type="ECO:0000256" key="1">
    <source>
        <dbReference type="SAM" id="MobiDB-lite"/>
    </source>
</evidence>
<dbReference type="OrthoDB" id="541052at2759"/>
<accession>A0A5C5FZ39</accession>
<dbReference type="InterPro" id="IPR051091">
    <property type="entry name" value="O-Glucosyltr/Glycosyltrsf_90"/>
</dbReference>
<dbReference type="AlphaFoldDB" id="A0A5C5FZ39"/>
<reference evidence="3 4" key="1">
    <citation type="submission" date="2019-03" db="EMBL/GenBank/DDBJ databases">
        <title>Rhodosporidium diobovatum UCD-FST 08-225 genome sequencing, assembly, and annotation.</title>
        <authorList>
            <person name="Fakankun I.U."/>
            <person name="Fristensky B."/>
            <person name="Levin D.B."/>
        </authorList>
    </citation>
    <scope>NUCLEOTIDE SEQUENCE [LARGE SCALE GENOMIC DNA]</scope>
    <source>
        <strain evidence="3 4">UCD-FST 08-225</strain>
    </source>
</reference>
<proteinExistence type="predicted"/>
<dbReference type="Pfam" id="PF05686">
    <property type="entry name" value="Glyco_transf_90"/>
    <property type="match status" value="1"/>
</dbReference>
<evidence type="ECO:0000259" key="2">
    <source>
        <dbReference type="SMART" id="SM00672"/>
    </source>
</evidence>
<feature type="region of interest" description="Disordered" evidence="1">
    <location>
        <begin position="26"/>
        <end position="49"/>
    </location>
</feature>
<protein>
    <submittedName>
        <fullName evidence="3">Glycosyl transferase family 90-domain-containing protein</fullName>
    </submittedName>
</protein>
<dbReference type="SMART" id="SM00672">
    <property type="entry name" value="CAP10"/>
    <property type="match status" value="1"/>
</dbReference>
<dbReference type="GO" id="GO:0016740">
    <property type="term" value="F:transferase activity"/>
    <property type="evidence" value="ECO:0007669"/>
    <property type="project" value="UniProtKB-KW"/>
</dbReference>
<keyword evidence="3" id="KW-0808">Transferase</keyword>
<dbReference type="Proteomes" id="UP000311382">
    <property type="component" value="Unassembled WGS sequence"/>
</dbReference>
<keyword evidence="4" id="KW-1185">Reference proteome</keyword>